<feature type="transmembrane region" description="Helical" evidence="1">
    <location>
        <begin position="108"/>
        <end position="128"/>
    </location>
</feature>
<evidence type="ECO:0000256" key="1">
    <source>
        <dbReference type="SAM" id="Phobius"/>
    </source>
</evidence>
<feature type="transmembrane region" description="Helical" evidence="1">
    <location>
        <begin position="84"/>
        <end position="102"/>
    </location>
</feature>
<keyword evidence="1" id="KW-0812">Transmembrane</keyword>
<sequence>MTDLSGWGTPRQAPVDTDARQRRAAGALVFLGGLVLLVTVMVAAPYPPCTEAAPCGPERAGNVLIGLLLSTVVAGWLGLRFAAGVGVVTAIALVGFTLARPLVGPPLWSAGVAVAYVAGCVLLHRRAVGRSRVRRPRSAERQPVPPIRWSVRPPLAPTLAAVALLGAGVAVALWVAYAQDRADARQAAATVVTGTVRSHPDEATVELALPDGSTTRIGVFGADDHPVGGPFRLAVDDRGLRQPLSEPYDLTPWLSLATLLGVLGIGGSAPAATALASRWRFTRRPQPTSEVVVEFAAGVVRLRRRAMDELPFGEVPIRPESGLPGGRRRDAILHGVPVYGRWCTVTVDGRTLSPRAPLRAPAPPRPARDRQGAPAWPALHAVEIIATVAAVLAATVFGIRVSDVTLTGLFDLLCTADRCQPVALAVVGWSTVGGTMVLAGLIYRHARPGRPALYALIGCVVLLAFALTLLFAGGGPGEDPPPGAGALRVGLLAGLAPLLIGGVGGSPSAPRRGRGRPEPAESGRPLLLVNIGQGITLTAVVLWAALFG</sequence>
<keyword evidence="1" id="KW-0472">Membrane</keyword>
<dbReference type="Proteomes" id="UP000281726">
    <property type="component" value="Unassembled WGS sequence"/>
</dbReference>
<feature type="transmembrane region" description="Helical" evidence="1">
    <location>
        <begin position="27"/>
        <end position="47"/>
    </location>
</feature>
<protein>
    <submittedName>
        <fullName evidence="2">Uncharacterized protein</fullName>
    </submittedName>
</protein>
<dbReference type="AlphaFoldDB" id="A0A3A9ZQX9"/>
<feature type="transmembrane region" description="Helical" evidence="1">
    <location>
        <begin position="485"/>
        <end position="505"/>
    </location>
</feature>
<reference evidence="2 3" key="1">
    <citation type="journal article" date="2004" name="Syst. Appl. Microbiol.">
        <title>Cryptoendolithic actinomycetes from antarctic sandstone rock samples: Micromonospora endolithica sp. nov. and two isolates related to Micromonospora coerulea Jensen 1932.</title>
        <authorList>
            <person name="Hirsch P."/>
            <person name="Mevs U."/>
            <person name="Kroppenstedt R.M."/>
            <person name="Schumann P."/>
            <person name="Stackebrandt E."/>
        </authorList>
    </citation>
    <scope>NUCLEOTIDE SEQUENCE [LARGE SCALE GENOMIC DNA]</scope>
    <source>
        <strain evidence="2 3">JCM 12677</strain>
    </source>
</reference>
<dbReference type="RefSeq" id="WP_120724244.1">
    <property type="nucleotide sequence ID" value="NZ_RBAK01000001.1"/>
</dbReference>
<feature type="transmembrane region" description="Helical" evidence="1">
    <location>
        <begin position="526"/>
        <end position="546"/>
    </location>
</feature>
<gene>
    <name evidence="2" type="ORF">D7223_02275</name>
</gene>
<comment type="caution">
    <text evidence="2">The sequence shown here is derived from an EMBL/GenBank/DDBJ whole genome shotgun (WGS) entry which is preliminary data.</text>
</comment>
<dbReference type="OrthoDB" id="3297966at2"/>
<keyword evidence="1" id="KW-1133">Transmembrane helix</keyword>
<proteinExistence type="predicted"/>
<evidence type="ECO:0000313" key="3">
    <source>
        <dbReference type="Proteomes" id="UP000281726"/>
    </source>
</evidence>
<organism evidence="2 3">
    <name type="scientific">Micromonospora endolithica</name>
    <dbReference type="NCBI Taxonomy" id="230091"/>
    <lineage>
        <taxon>Bacteria</taxon>
        <taxon>Bacillati</taxon>
        <taxon>Actinomycetota</taxon>
        <taxon>Actinomycetes</taxon>
        <taxon>Micromonosporales</taxon>
        <taxon>Micromonosporaceae</taxon>
        <taxon>Micromonospora</taxon>
    </lineage>
</organism>
<feature type="transmembrane region" description="Helical" evidence="1">
    <location>
        <begin position="378"/>
        <end position="402"/>
    </location>
</feature>
<feature type="transmembrane region" description="Helical" evidence="1">
    <location>
        <begin position="253"/>
        <end position="276"/>
    </location>
</feature>
<name>A0A3A9ZQX9_9ACTN</name>
<feature type="transmembrane region" description="Helical" evidence="1">
    <location>
        <begin position="452"/>
        <end position="473"/>
    </location>
</feature>
<keyword evidence="3" id="KW-1185">Reference proteome</keyword>
<evidence type="ECO:0000313" key="2">
    <source>
        <dbReference type="EMBL" id="RKN50619.1"/>
    </source>
</evidence>
<accession>A0A3A9ZQX9</accession>
<feature type="transmembrane region" description="Helical" evidence="1">
    <location>
        <begin position="155"/>
        <end position="177"/>
    </location>
</feature>
<feature type="transmembrane region" description="Helical" evidence="1">
    <location>
        <begin position="422"/>
        <end position="443"/>
    </location>
</feature>
<dbReference type="EMBL" id="RBAK01000001">
    <property type="protein sequence ID" value="RKN50619.1"/>
    <property type="molecule type" value="Genomic_DNA"/>
</dbReference>
<feature type="transmembrane region" description="Helical" evidence="1">
    <location>
        <begin position="59"/>
        <end position="77"/>
    </location>
</feature>